<organism evidence="2 3">
    <name type="scientific">Nonomuraea mangrovi</name>
    <dbReference type="NCBI Taxonomy" id="2316207"/>
    <lineage>
        <taxon>Bacteria</taxon>
        <taxon>Bacillati</taxon>
        <taxon>Actinomycetota</taxon>
        <taxon>Actinomycetes</taxon>
        <taxon>Streptosporangiales</taxon>
        <taxon>Streptosporangiaceae</taxon>
        <taxon>Nonomuraea</taxon>
    </lineage>
</organism>
<keyword evidence="1" id="KW-0472">Membrane</keyword>
<keyword evidence="1" id="KW-0812">Transmembrane</keyword>
<dbReference type="EMBL" id="JBHUFV010000022">
    <property type="protein sequence ID" value="MFD1932952.1"/>
    <property type="molecule type" value="Genomic_DNA"/>
</dbReference>
<gene>
    <name evidence="2" type="ORF">ACFSKW_15860</name>
</gene>
<accession>A0ABW4SWH1</accession>
<sequence length="79" mass="7808">MTRVASSVRGSGQVLFLSGRRRAPRASVRNVGPPLAALGIAFGDEQAVLGALAAVLVSGLAAALPIAAVLGRDRDGGTG</sequence>
<comment type="caution">
    <text evidence="2">The sequence shown here is derived from an EMBL/GenBank/DDBJ whole genome shotgun (WGS) entry which is preliminary data.</text>
</comment>
<reference evidence="3" key="1">
    <citation type="journal article" date="2019" name="Int. J. Syst. Evol. Microbiol.">
        <title>The Global Catalogue of Microorganisms (GCM) 10K type strain sequencing project: providing services to taxonomists for standard genome sequencing and annotation.</title>
        <authorList>
            <consortium name="The Broad Institute Genomics Platform"/>
            <consortium name="The Broad Institute Genome Sequencing Center for Infectious Disease"/>
            <person name="Wu L."/>
            <person name="Ma J."/>
        </authorList>
    </citation>
    <scope>NUCLEOTIDE SEQUENCE [LARGE SCALE GENOMIC DNA]</scope>
    <source>
        <strain evidence="3">ICMP 6774ER</strain>
    </source>
</reference>
<feature type="transmembrane region" description="Helical" evidence="1">
    <location>
        <begin position="47"/>
        <end position="70"/>
    </location>
</feature>
<dbReference type="Proteomes" id="UP001597368">
    <property type="component" value="Unassembled WGS sequence"/>
</dbReference>
<evidence type="ECO:0000313" key="3">
    <source>
        <dbReference type="Proteomes" id="UP001597368"/>
    </source>
</evidence>
<evidence type="ECO:0000313" key="2">
    <source>
        <dbReference type="EMBL" id="MFD1932952.1"/>
    </source>
</evidence>
<dbReference type="RefSeq" id="WP_379572991.1">
    <property type="nucleotide sequence ID" value="NZ_JBHUFV010000022.1"/>
</dbReference>
<evidence type="ECO:0000256" key="1">
    <source>
        <dbReference type="SAM" id="Phobius"/>
    </source>
</evidence>
<name>A0ABW4SWH1_9ACTN</name>
<keyword evidence="3" id="KW-1185">Reference proteome</keyword>
<proteinExistence type="predicted"/>
<protein>
    <recommendedName>
        <fullName evidence="4">MFS transporter</fullName>
    </recommendedName>
</protein>
<keyword evidence="1" id="KW-1133">Transmembrane helix</keyword>
<evidence type="ECO:0008006" key="4">
    <source>
        <dbReference type="Google" id="ProtNLM"/>
    </source>
</evidence>